<feature type="region of interest" description="Disordered" evidence="4">
    <location>
        <begin position="539"/>
        <end position="574"/>
    </location>
</feature>
<dbReference type="Gene3D" id="3.30.870.10">
    <property type="entry name" value="Endonuclease Chain A"/>
    <property type="match status" value="1"/>
</dbReference>
<feature type="compositionally biased region" description="Polar residues" evidence="4">
    <location>
        <begin position="1222"/>
        <end position="1239"/>
    </location>
</feature>
<feature type="compositionally biased region" description="Polar residues" evidence="4">
    <location>
        <begin position="1247"/>
        <end position="1263"/>
    </location>
</feature>
<dbReference type="SUPFAM" id="SSF56024">
    <property type="entry name" value="Phospholipase D/nuclease"/>
    <property type="match status" value="1"/>
</dbReference>
<evidence type="ECO:0000313" key="7">
    <source>
        <dbReference type="Proteomes" id="UP001314229"/>
    </source>
</evidence>
<feature type="compositionally biased region" description="Polar residues" evidence="4">
    <location>
        <begin position="838"/>
        <end position="861"/>
    </location>
</feature>
<dbReference type="InterPro" id="IPR050944">
    <property type="entry name" value="FAM83"/>
</dbReference>
<dbReference type="GO" id="GO:0030335">
    <property type="term" value="P:positive regulation of cell migration"/>
    <property type="evidence" value="ECO:0007669"/>
    <property type="project" value="TreeGrafter"/>
</dbReference>
<evidence type="ECO:0000256" key="2">
    <source>
        <dbReference type="ARBA" id="ARBA00006937"/>
    </source>
</evidence>
<feature type="region of interest" description="Disordered" evidence="4">
    <location>
        <begin position="1"/>
        <end position="20"/>
    </location>
</feature>
<feature type="compositionally biased region" description="Basic and acidic residues" evidence="4">
    <location>
        <begin position="772"/>
        <end position="781"/>
    </location>
</feature>
<accession>A0AAV1MY61</accession>
<dbReference type="Pfam" id="PF07894">
    <property type="entry name" value="SACK1"/>
    <property type="match status" value="1"/>
</dbReference>
<sequence>MARRSQCSSAGDNPLDPNYLPPHYREEYRLAVDALVEEDLEGYYDVLQKANVVDFLSRPEIHFIQSSVQVPQQSSQKEHHFHDTGGDGSSDTYWPIHSDLDPPGLDLGWPNLHHFNVPTEVTTLINPPEPYMPSIKEQARRLIKNAQQVIAIVMDMFTDIDMFADILNAAMRNVAVYVILDEQNAHHFTNMVSNCRVNLQSIQFLRVRTVTGTTYHCRSGKTFKGQMMDRFLLTDCRAVLSGNYSFMWSFEKIHRCMAHLFLGQLVSTFDEEFRILFAQSQPLMIENVPAPMEEFNPLQKRQFPHERTSLYRDPRKCHPDDDRTDIDWRMMPLKNPADPHRRFSSMQSLVDPSLDQGHSRMPTMDNPAFKRHSFAEGGHGRYSYPFLQPQELPDLESQGRHFDRGQQSNVRAGPEANYSGYDTFWNQDKSGHSADEYSDPGLPQDMDNFDPVLHYLSSTRNVEFDNASDSFLPAGDLPLSYPRRSSLDQSYACQTSPIPSNPTDQKQFFPPSSDRKDPIVKRGLRNYRLSSYLSAYDNPGDEGLPLAPSQVPDPLDEQSNPAIQQKKTGTHFSVPKIPQFREFKVPALRRASQMPNYIKHVQEQSEKSPDESTAVGVETKSTPTPSESSSTTEVDKTEEAEQKEPKTSVVRREESFRRKYNPAVPRSSRLRSSLIFSSLDQQTAAGQQDEEGDKAEQTKLPFASQILGQKRSATKEPFEWSRYIKSATFDGSGLEASKPDDGTSKAEERDSSSKDENSKNPPENPEVQESLKQSDEAELPKTDQLVQPPKSLLTPLFLDMSDPDERLKFFKEMAAKRKATKAAEGEKSTVQAPMKATTDLNVSDETKKWGSQVNNDPNTSKCCEEEQTTVSTDSEKIEMKNNQAASLPVCAETETPQSEPSEDTKLSKRAVKDPSPCQSPITPVPSLVQVTDKSEKPNSIPQTTCSPTAFSFAPLSTPAETVSSDITQEDSSSTLTSSILSPISDKIKAKECFSPPLPDSAQSADEALQTYTSSDVQAESTQALLDSVAVDSSHVEFDISPDTCAAGSVPSSLESTTKTNSEESCWILSDSQRDALQSENSPIAEEFEVSSSVLASPKDTKADSITPSLSSPSTEWCLPIVSDLESGYSTSDQKGAITPNRTPGDAADEQSDIPPDAPQSERSACSQDAPTLANYPSELYPTSSDSPIPAETIPCSSPLSDSVGSVMSPKAEKTKTNMPVLHSSSGTISFTSETPTDSNKAPHPTESPFSPTGPTSIVTSVTTEPDLPSKRSESVTSESHTSESSVPADISFIDEHELSEPFEEANVDTEATNKVNNSTTRESNDQARQNNCSKVAESASDEVVPLSPQSEKPKSTQSRYHSSTAKVLSSSNLRDDTKLLLGQISANSQNRNEMTKELSVTDDEKEDKADKNAISAKERGIRSFGRAPPKSAEERKELLEKIQSMRKDKKVYSRFEMAP</sequence>
<feature type="region of interest" description="Disordered" evidence="4">
    <location>
        <begin position="588"/>
        <end position="717"/>
    </location>
</feature>
<feature type="compositionally biased region" description="Polar residues" evidence="4">
    <location>
        <begin position="1160"/>
        <end position="1169"/>
    </location>
</feature>
<gene>
    <name evidence="6" type="ORF">FSCOSCO3_A003091</name>
</gene>
<evidence type="ECO:0000256" key="3">
    <source>
        <dbReference type="ARBA" id="ARBA00022490"/>
    </source>
</evidence>
<feature type="compositionally biased region" description="Low complexity" evidence="4">
    <location>
        <begin position="618"/>
        <end position="632"/>
    </location>
</feature>
<feature type="compositionally biased region" description="Polar residues" evidence="4">
    <location>
        <begin position="487"/>
        <end position="506"/>
    </location>
</feature>
<feature type="compositionally biased region" description="Basic and acidic residues" evidence="4">
    <location>
        <begin position="737"/>
        <end position="758"/>
    </location>
</feature>
<organism evidence="6 7">
    <name type="scientific">Scomber scombrus</name>
    <name type="common">Atlantic mackerel</name>
    <name type="synonym">Scomber vernalis</name>
    <dbReference type="NCBI Taxonomy" id="13677"/>
    <lineage>
        <taxon>Eukaryota</taxon>
        <taxon>Metazoa</taxon>
        <taxon>Chordata</taxon>
        <taxon>Craniata</taxon>
        <taxon>Vertebrata</taxon>
        <taxon>Euteleostomi</taxon>
        <taxon>Actinopterygii</taxon>
        <taxon>Neopterygii</taxon>
        <taxon>Teleostei</taxon>
        <taxon>Neoteleostei</taxon>
        <taxon>Acanthomorphata</taxon>
        <taxon>Pelagiaria</taxon>
        <taxon>Scombriformes</taxon>
        <taxon>Scombridae</taxon>
        <taxon>Scomber</taxon>
    </lineage>
</organism>
<feature type="compositionally biased region" description="Basic and acidic residues" evidence="4">
    <location>
        <begin position="1406"/>
        <end position="1421"/>
    </location>
</feature>
<dbReference type="FunFam" id="3.30.870.10:FF:000004">
    <property type="entry name" value="protein FAM83H isoform X2"/>
    <property type="match status" value="1"/>
</dbReference>
<feature type="compositionally biased region" description="Basic and acidic residues" evidence="4">
    <location>
        <begin position="633"/>
        <end position="657"/>
    </location>
</feature>
<evidence type="ECO:0000259" key="5">
    <source>
        <dbReference type="Pfam" id="PF07894"/>
    </source>
</evidence>
<comment type="caution">
    <text evidence="6">The sequence shown here is derived from an EMBL/GenBank/DDBJ whole genome shotgun (WGS) entry which is preliminary data.</text>
</comment>
<evidence type="ECO:0000256" key="4">
    <source>
        <dbReference type="SAM" id="MobiDB-lite"/>
    </source>
</evidence>
<dbReference type="InterPro" id="IPR012461">
    <property type="entry name" value="SACK1"/>
</dbReference>
<dbReference type="GO" id="GO:1990254">
    <property type="term" value="F:keratin filament binding"/>
    <property type="evidence" value="ECO:0007669"/>
    <property type="project" value="TreeGrafter"/>
</dbReference>
<feature type="region of interest" description="Disordered" evidence="4">
    <location>
        <begin position="729"/>
        <end position="799"/>
    </location>
</feature>
<feature type="region of interest" description="Disordered" evidence="4">
    <location>
        <begin position="1040"/>
        <end position="1435"/>
    </location>
</feature>
<feature type="compositionally biased region" description="Polar residues" evidence="4">
    <location>
        <begin position="1"/>
        <end position="11"/>
    </location>
</feature>
<feature type="region of interest" description="Disordered" evidence="4">
    <location>
        <begin position="817"/>
        <end position="949"/>
    </location>
</feature>
<feature type="compositionally biased region" description="Low complexity" evidence="4">
    <location>
        <begin position="666"/>
        <end position="679"/>
    </location>
</feature>
<evidence type="ECO:0000256" key="1">
    <source>
        <dbReference type="ARBA" id="ARBA00004496"/>
    </source>
</evidence>
<keyword evidence="3" id="KW-0963">Cytoplasm</keyword>
<feature type="compositionally biased region" description="Basic and acidic residues" evidence="4">
    <location>
        <begin position="902"/>
        <end position="912"/>
    </location>
</feature>
<dbReference type="GO" id="GO:0007165">
    <property type="term" value="P:signal transduction"/>
    <property type="evidence" value="ECO:0007669"/>
    <property type="project" value="TreeGrafter"/>
</dbReference>
<name>A0AAV1MY61_SCOSC</name>
<feature type="compositionally biased region" description="Basic and acidic residues" evidence="4">
    <location>
        <begin position="817"/>
        <end position="827"/>
    </location>
</feature>
<feature type="compositionally biased region" description="Polar residues" evidence="4">
    <location>
        <begin position="1194"/>
        <end position="1205"/>
    </location>
</feature>
<feature type="compositionally biased region" description="Polar residues" evidence="4">
    <location>
        <begin position="1103"/>
        <end position="1114"/>
    </location>
</feature>
<protein>
    <submittedName>
        <fullName evidence="6">Protein FAM83H</fullName>
    </submittedName>
</protein>
<dbReference type="GO" id="GO:0005737">
    <property type="term" value="C:cytoplasm"/>
    <property type="evidence" value="ECO:0007669"/>
    <property type="project" value="UniProtKB-SubCell"/>
</dbReference>
<comment type="subcellular location">
    <subcellularLocation>
        <location evidence="1">Cytoplasm</location>
    </subcellularLocation>
</comment>
<dbReference type="GO" id="GO:0045104">
    <property type="term" value="P:intermediate filament cytoskeleton organization"/>
    <property type="evidence" value="ECO:0007669"/>
    <property type="project" value="TreeGrafter"/>
</dbReference>
<feature type="compositionally biased region" description="Polar residues" evidence="4">
    <location>
        <begin position="557"/>
        <end position="571"/>
    </location>
</feature>
<dbReference type="PANTHER" id="PTHR16181:SF16">
    <property type="entry name" value="FAMILY WITH SEQUENCE SIMILARITY 83 MEMBER HA"/>
    <property type="match status" value="1"/>
</dbReference>
<dbReference type="EMBL" id="CAWUFR010000007">
    <property type="protein sequence ID" value="CAK6951837.1"/>
    <property type="molecule type" value="Genomic_DNA"/>
</dbReference>
<feature type="region of interest" description="Disordered" evidence="4">
    <location>
        <begin position="483"/>
        <end position="518"/>
    </location>
</feature>
<keyword evidence="7" id="KW-1185">Reference proteome</keyword>
<dbReference type="GO" id="GO:0019901">
    <property type="term" value="F:protein kinase binding"/>
    <property type="evidence" value="ECO:0007669"/>
    <property type="project" value="TreeGrafter"/>
</dbReference>
<evidence type="ECO:0000313" key="6">
    <source>
        <dbReference type="EMBL" id="CAK6951837.1"/>
    </source>
</evidence>
<proteinExistence type="inferred from homology"/>
<feature type="compositionally biased region" description="Polar residues" evidence="4">
    <location>
        <begin position="1347"/>
        <end position="1372"/>
    </location>
</feature>
<dbReference type="GO" id="GO:0045095">
    <property type="term" value="C:keratin filament"/>
    <property type="evidence" value="ECO:0007669"/>
    <property type="project" value="TreeGrafter"/>
</dbReference>
<feature type="compositionally biased region" description="Basic and acidic residues" evidence="4">
    <location>
        <begin position="600"/>
        <end position="610"/>
    </location>
</feature>
<feature type="region of interest" description="Disordered" evidence="4">
    <location>
        <begin position="994"/>
        <end position="1015"/>
    </location>
</feature>
<feature type="domain" description="Scaffolding anchor of CK1" evidence="5">
    <location>
        <begin position="13"/>
        <end position="282"/>
    </location>
</feature>
<feature type="compositionally biased region" description="Polar residues" evidence="4">
    <location>
        <begin position="937"/>
        <end position="949"/>
    </location>
</feature>
<feature type="compositionally biased region" description="Polar residues" evidence="4">
    <location>
        <begin position="1309"/>
        <end position="1333"/>
    </location>
</feature>
<dbReference type="PANTHER" id="PTHR16181">
    <property type="entry name" value="PROTEIN FAM83A-RELATED"/>
    <property type="match status" value="1"/>
</dbReference>
<reference evidence="6 7" key="1">
    <citation type="submission" date="2024-01" db="EMBL/GenBank/DDBJ databases">
        <authorList>
            <person name="Alioto T."/>
            <person name="Alioto T."/>
            <person name="Gomez Garrido J."/>
        </authorList>
    </citation>
    <scope>NUCLEOTIDE SEQUENCE [LARGE SCALE GENOMIC DNA]</scope>
</reference>
<comment type="similarity">
    <text evidence="2">Belongs to the FAM83 family.</text>
</comment>
<feature type="compositionally biased region" description="Low complexity" evidence="4">
    <location>
        <begin position="1274"/>
        <end position="1286"/>
    </location>
</feature>
<dbReference type="Proteomes" id="UP001314229">
    <property type="component" value="Unassembled WGS sequence"/>
</dbReference>
<dbReference type="GO" id="GO:0044380">
    <property type="term" value="P:protein localization to cytoskeleton"/>
    <property type="evidence" value="ECO:0007669"/>
    <property type="project" value="TreeGrafter"/>
</dbReference>
<feature type="compositionally biased region" description="Polar residues" evidence="4">
    <location>
        <begin position="1049"/>
        <end position="1063"/>
    </location>
</feature>
<feature type="region of interest" description="Disordered" evidence="4">
    <location>
        <begin position="397"/>
        <end position="424"/>
    </location>
</feature>